<keyword evidence="1" id="KW-1133">Transmembrane helix</keyword>
<organism evidence="2 3">
    <name type="scientific">Trifolium medium</name>
    <dbReference type="NCBI Taxonomy" id="97028"/>
    <lineage>
        <taxon>Eukaryota</taxon>
        <taxon>Viridiplantae</taxon>
        <taxon>Streptophyta</taxon>
        <taxon>Embryophyta</taxon>
        <taxon>Tracheophyta</taxon>
        <taxon>Spermatophyta</taxon>
        <taxon>Magnoliopsida</taxon>
        <taxon>eudicotyledons</taxon>
        <taxon>Gunneridae</taxon>
        <taxon>Pentapetalae</taxon>
        <taxon>rosids</taxon>
        <taxon>fabids</taxon>
        <taxon>Fabales</taxon>
        <taxon>Fabaceae</taxon>
        <taxon>Papilionoideae</taxon>
        <taxon>50 kb inversion clade</taxon>
        <taxon>NPAAA clade</taxon>
        <taxon>Hologalegina</taxon>
        <taxon>IRL clade</taxon>
        <taxon>Trifolieae</taxon>
        <taxon>Trifolium</taxon>
    </lineage>
</organism>
<comment type="caution">
    <text evidence="2">The sequence shown here is derived from an EMBL/GenBank/DDBJ whole genome shotgun (WGS) entry which is preliminary data.</text>
</comment>
<protein>
    <submittedName>
        <fullName evidence="2">Uncharacterized protein</fullName>
    </submittedName>
</protein>
<evidence type="ECO:0000313" key="3">
    <source>
        <dbReference type="Proteomes" id="UP000265520"/>
    </source>
</evidence>
<dbReference type="Proteomes" id="UP000265520">
    <property type="component" value="Unassembled WGS sequence"/>
</dbReference>
<evidence type="ECO:0000256" key="1">
    <source>
        <dbReference type="SAM" id="Phobius"/>
    </source>
</evidence>
<sequence>PEQVPPKSLLLDIGVMTLCSSLCTGGMLITVFVVYEAVVAYVILAVRRNLCYAHGEFVTRRGSCSVHTFSRVRLMLHSWGHAR</sequence>
<evidence type="ECO:0000313" key="2">
    <source>
        <dbReference type="EMBL" id="MCI47462.1"/>
    </source>
</evidence>
<dbReference type="EMBL" id="LXQA010372728">
    <property type="protein sequence ID" value="MCI47462.1"/>
    <property type="molecule type" value="Genomic_DNA"/>
</dbReference>
<name>A0A392SG83_9FABA</name>
<accession>A0A392SG83</accession>
<keyword evidence="1" id="KW-0472">Membrane</keyword>
<feature type="non-terminal residue" evidence="2">
    <location>
        <position position="1"/>
    </location>
</feature>
<keyword evidence="3" id="KW-1185">Reference proteome</keyword>
<dbReference type="AlphaFoldDB" id="A0A392SG83"/>
<reference evidence="2 3" key="1">
    <citation type="journal article" date="2018" name="Front. Plant Sci.">
        <title>Red Clover (Trifolium pratense) and Zigzag Clover (T. medium) - A Picture of Genomic Similarities and Differences.</title>
        <authorList>
            <person name="Dluhosova J."/>
            <person name="Istvanek J."/>
            <person name="Nedelnik J."/>
            <person name="Repkova J."/>
        </authorList>
    </citation>
    <scope>NUCLEOTIDE SEQUENCE [LARGE SCALE GENOMIC DNA]</scope>
    <source>
        <strain evidence="3">cv. 10/8</strain>
        <tissue evidence="2">Leaf</tissue>
    </source>
</reference>
<keyword evidence="1" id="KW-0812">Transmembrane</keyword>
<proteinExistence type="predicted"/>
<feature type="transmembrane region" description="Helical" evidence="1">
    <location>
        <begin position="15"/>
        <end position="44"/>
    </location>
</feature>